<keyword evidence="1" id="KW-1185">Reference proteome</keyword>
<name>A0A1I8GLE8_9PLAT</name>
<accession>A0A1I8GLE8</accession>
<reference evidence="2" key="1">
    <citation type="submission" date="2016-11" db="UniProtKB">
        <authorList>
            <consortium name="WormBaseParasite"/>
        </authorList>
    </citation>
    <scope>IDENTIFICATION</scope>
</reference>
<organism evidence="1 2">
    <name type="scientific">Macrostomum lignano</name>
    <dbReference type="NCBI Taxonomy" id="282301"/>
    <lineage>
        <taxon>Eukaryota</taxon>
        <taxon>Metazoa</taxon>
        <taxon>Spiralia</taxon>
        <taxon>Lophotrochozoa</taxon>
        <taxon>Platyhelminthes</taxon>
        <taxon>Rhabditophora</taxon>
        <taxon>Macrostomorpha</taxon>
        <taxon>Macrostomida</taxon>
        <taxon>Macrostomidae</taxon>
        <taxon>Macrostomum</taxon>
    </lineage>
</organism>
<dbReference type="Gene3D" id="1.25.40.20">
    <property type="entry name" value="Ankyrin repeat-containing domain"/>
    <property type="match status" value="1"/>
</dbReference>
<evidence type="ECO:0000313" key="1">
    <source>
        <dbReference type="Proteomes" id="UP000095280"/>
    </source>
</evidence>
<evidence type="ECO:0000313" key="2">
    <source>
        <dbReference type="WBParaSite" id="maker-uti_cns_0002406-snap-gene-0.3-mRNA-1"/>
    </source>
</evidence>
<sequence>MQKRRLAGKELFKSLVTQVMVARNSHSLFNLTTLKNIKEFHSTMNEFDEYGWAPIHRAAERGLLASVERFAVANPGQLELTTRDRDRLTPLLVAADRGQTD</sequence>
<proteinExistence type="predicted"/>
<dbReference type="AlphaFoldDB" id="A0A1I8GLE8"/>
<dbReference type="InterPro" id="IPR036770">
    <property type="entry name" value="Ankyrin_rpt-contain_sf"/>
</dbReference>
<dbReference type="WBParaSite" id="maker-uti_cns_0002406-snap-gene-0.3-mRNA-1">
    <property type="protein sequence ID" value="maker-uti_cns_0002406-snap-gene-0.3-mRNA-1"/>
    <property type="gene ID" value="maker-uti_cns_0002406-snap-gene-0.3"/>
</dbReference>
<protein>
    <submittedName>
        <fullName evidence="2">ANK_REP_REGION domain-containing protein</fullName>
    </submittedName>
</protein>
<dbReference type="SUPFAM" id="SSF48403">
    <property type="entry name" value="Ankyrin repeat"/>
    <property type="match status" value="1"/>
</dbReference>
<dbReference type="Proteomes" id="UP000095280">
    <property type="component" value="Unplaced"/>
</dbReference>